<evidence type="ECO:0000313" key="3">
    <source>
        <dbReference type="Proteomes" id="UP000295673"/>
    </source>
</evidence>
<dbReference type="EMBL" id="SMGR01000003">
    <property type="protein sequence ID" value="TCL00604.1"/>
    <property type="molecule type" value="Genomic_DNA"/>
</dbReference>
<name>A0A4V2Q227_9RHOB</name>
<organism evidence="2 3">
    <name type="scientific">Shimia isoporae</name>
    <dbReference type="NCBI Taxonomy" id="647720"/>
    <lineage>
        <taxon>Bacteria</taxon>
        <taxon>Pseudomonadati</taxon>
        <taxon>Pseudomonadota</taxon>
        <taxon>Alphaproteobacteria</taxon>
        <taxon>Rhodobacterales</taxon>
        <taxon>Roseobacteraceae</taxon>
    </lineage>
</organism>
<dbReference type="SUPFAM" id="SSF53448">
    <property type="entry name" value="Nucleotide-diphospho-sugar transferases"/>
    <property type="match status" value="1"/>
</dbReference>
<dbReference type="PANTHER" id="PTHR43685">
    <property type="entry name" value="GLYCOSYLTRANSFERASE"/>
    <property type="match status" value="1"/>
</dbReference>
<dbReference type="InterPro" id="IPR001173">
    <property type="entry name" value="Glyco_trans_2-like"/>
</dbReference>
<evidence type="ECO:0000259" key="1">
    <source>
        <dbReference type="Pfam" id="PF00535"/>
    </source>
</evidence>
<dbReference type="SUPFAM" id="SSF53756">
    <property type="entry name" value="UDP-Glycosyltransferase/glycogen phosphorylase"/>
    <property type="match status" value="1"/>
</dbReference>
<protein>
    <submittedName>
        <fullName evidence="2">Glycosyl transferase family 2</fullName>
    </submittedName>
</protein>
<dbReference type="Gene3D" id="3.40.50.2000">
    <property type="entry name" value="Glycogen Phosphorylase B"/>
    <property type="match status" value="1"/>
</dbReference>
<evidence type="ECO:0000313" key="2">
    <source>
        <dbReference type="EMBL" id="TCL00604.1"/>
    </source>
</evidence>
<dbReference type="InterPro" id="IPR029044">
    <property type="entry name" value="Nucleotide-diphossugar_trans"/>
</dbReference>
<gene>
    <name evidence="2" type="ORF">BXY66_3249</name>
</gene>
<proteinExistence type="predicted"/>
<dbReference type="RefSeq" id="WP_132861369.1">
    <property type="nucleotide sequence ID" value="NZ_SMGR01000003.1"/>
</dbReference>
<dbReference type="CDD" id="cd00761">
    <property type="entry name" value="Glyco_tranf_GTA_type"/>
    <property type="match status" value="1"/>
</dbReference>
<sequence length="717" mass="78615">MRQPKISVAVCTFNRYSVLPDCLASLESQTLATEDYEVLILDNSDDQFAREAFWTDRSLPTNVRLLKLEKSGLSNARNVALEEAAAPLIAFIDDDALACAGWLQALLGAFNSTEKPTVVFGPVQPIWPNGHRPAWVTPDFESAFTVLDLGRNSRVAGEHEHGFGANVAFSVKHARRAGGFLENLGRHGRSLMSGEDLHLQTVLYEAGQTRCYAAEAIVEHHVHEDRLSRSWLMARFAWQAASDRVEGVSWSDAESVIYALRSGQYGREVADLFKALFKDEGPDYPNLSHQLSTIKSLVAAFLALNDLDDRRLSRFGSDVTDNLAPGEGSSAPPYRWAPSIAPDTRLLVAEGAGNRGHNYLVAPLRLLPHMQEIAMTVPVDSPCPDYDGIFEAISGRNCKLFLPTLDNHLYWLNRANFTGLMDRHAVKISGFLHRLPDNEADVRALQTFGQRLEAVFVFAPQIELTLREQYGLDRVYTLPHIAHHAPYMTMSRTEARRSLGIPDDAVVLAQMGEQRPGKGLENLLEAIPHLSDDVKRKLFVLLVGKAQPRIIKAAQEALTAAGVAHRIDLADNGIPGDYAVVSPWDYATRIVASDYGCLMFDGPQKNVMSGAISDYLSAGVGVIAAVDTVVGKFIANLGAGHVISNETPKVLAGALDSVVRSSEVLDKRSSPMTDYLRQIDPKNVATRIASVLEIRAETGPIGLAEAETTRTYESEQS</sequence>
<dbReference type="OrthoDB" id="6116224at2"/>
<dbReference type="GO" id="GO:0016740">
    <property type="term" value="F:transferase activity"/>
    <property type="evidence" value="ECO:0007669"/>
    <property type="project" value="UniProtKB-KW"/>
</dbReference>
<dbReference type="Gene3D" id="3.90.550.10">
    <property type="entry name" value="Spore Coat Polysaccharide Biosynthesis Protein SpsA, Chain A"/>
    <property type="match status" value="1"/>
</dbReference>
<keyword evidence="2" id="KW-0808">Transferase</keyword>
<feature type="domain" description="Glycosyltransferase 2-like" evidence="1">
    <location>
        <begin position="7"/>
        <end position="131"/>
    </location>
</feature>
<dbReference type="Proteomes" id="UP000295673">
    <property type="component" value="Unassembled WGS sequence"/>
</dbReference>
<keyword evidence="3" id="KW-1185">Reference proteome</keyword>
<dbReference type="InterPro" id="IPR050834">
    <property type="entry name" value="Glycosyltransf_2"/>
</dbReference>
<dbReference type="PANTHER" id="PTHR43685:SF2">
    <property type="entry name" value="GLYCOSYLTRANSFERASE 2-LIKE DOMAIN-CONTAINING PROTEIN"/>
    <property type="match status" value="1"/>
</dbReference>
<comment type="caution">
    <text evidence="2">The sequence shown here is derived from an EMBL/GenBank/DDBJ whole genome shotgun (WGS) entry which is preliminary data.</text>
</comment>
<reference evidence="2 3" key="1">
    <citation type="submission" date="2019-03" db="EMBL/GenBank/DDBJ databases">
        <title>Genomic Encyclopedia of Archaeal and Bacterial Type Strains, Phase II (KMG-II): from individual species to whole genera.</title>
        <authorList>
            <person name="Goeker M."/>
        </authorList>
    </citation>
    <scope>NUCLEOTIDE SEQUENCE [LARGE SCALE GENOMIC DNA]</scope>
    <source>
        <strain evidence="2 3">DSM 26433</strain>
    </source>
</reference>
<dbReference type="AlphaFoldDB" id="A0A4V2Q227"/>
<dbReference type="Pfam" id="PF00535">
    <property type="entry name" value="Glycos_transf_2"/>
    <property type="match status" value="1"/>
</dbReference>
<accession>A0A4V2Q227</accession>